<evidence type="ECO:0000256" key="3">
    <source>
        <dbReference type="ARBA" id="ARBA00023015"/>
    </source>
</evidence>
<evidence type="ECO:0000259" key="6">
    <source>
        <dbReference type="PROSITE" id="PS50045"/>
    </source>
</evidence>
<dbReference type="InterPro" id="IPR002078">
    <property type="entry name" value="Sigma_54_int"/>
</dbReference>
<dbReference type="SUPFAM" id="SSF52540">
    <property type="entry name" value="P-loop containing nucleoside triphosphate hydrolases"/>
    <property type="match status" value="1"/>
</dbReference>
<feature type="domain" description="Sigma-54 factor interaction" evidence="6">
    <location>
        <begin position="1"/>
        <end position="231"/>
    </location>
</feature>
<dbReference type="OrthoDB" id="9771372at2"/>
<dbReference type="InterPro" id="IPR058031">
    <property type="entry name" value="AAA_lid_NorR"/>
</dbReference>
<dbReference type="RefSeq" id="WP_117299739.1">
    <property type="nucleotide sequence ID" value="NZ_QVQT02000003.1"/>
</dbReference>
<dbReference type="Proteomes" id="UP000264702">
    <property type="component" value="Unassembled WGS sequence"/>
</dbReference>
<dbReference type="InterPro" id="IPR009057">
    <property type="entry name" value="Homeodomain-like_sf"/>
</dbReference>
<proteinExistence type="predicted"/>
<dbReference type="GO" id="GO:0005524">
    <property type="term" value="F:ATP binding"/>
    <property type="evidence" value="ECO:0007669"/>
    <property type="project" value="UniProtKB-KW"/>
</dbReference>
<dbReference type="Pfam" id="PF02954">
    <property type="entry name" value="HTH_8"/>
    <property type="match status" value="1"/>
</dbReference>
<keyword evidence="1" id="KW-0547">Nucleotide-binding</keyword>
<dbReference type="Gene3D" id="3.40.50.300">
    <property type="entry name" value="P-loop containing nucleotide triphosphate hydrolases"/>
    <property type="match status" value="1"/>
</dbReference>
<feature type="region of interest" description="Disordered" evidence="5">
    <location>
        <begin position="254"/>
        <end position="282"/>
    </location>
</feature>
<accession>A0A372IR38</accession>
<dbReference type="GO" id="GO:0006355">
    <property type="term" value="P:regulation of DNA-templated transcription"/>
    <property type="evidence" value="ECO:0007669"/>
    <property type="project" value="InterPro"/>
</dbReference>
<dbReference type="InterPro" id="IPR027417">
    <property type="entry name" value="P-loop_NTPase"/>
</dbReference>
<dbReference type="AlphaFoldDB" id="A0A372IR38"/>
<keyword evidence="2" id="KW-0067">ATP-binding</keyword>
<dbReference type="PRINTS" id="PR01590">
    <property type="entry name" value="HTHFIS"/>
</dbReference>
<evidence type="ECO:0000256" key="4">
    <source>
        <dbReference type="ARBA" id="ARBA00023163"/>
    </source>
</evidence>
<dbReference type="EMBL" id="QVQT01000003">
    <property type="protein sequence ID" value="RFU17249.1"/>
    <property type="molecule type" value="Genomic_DNA"/>
</dbReference>
<protein>
    <submittedName>
        <fullName evidence="7">Sigma-54-dependent Fis family transcriptional regulator</fullName>
    </submittedName>
</protein>
<sequence length="334" mass="36577">MFGRSQAMQRLFEKMRCTAAHFRVATIEGEPGTGKTVAAQTLHAQCRETCTQLRAGATVHLAGAGPDVPAPEPLFLACAAAPALATLDALFEEANGGTLYLSRTSELSPGEQRQWLDIVEHFERHRSRNGTKAMPRQLLFGTCEPLRRLTAAASFRTDLAHRLTAIRFALPPLRERREDISLLVEVLLERVRATHSKPVRGLAPGTLNRLLAHTWPGNVRELETVLFNAALDCISEWIRPIDLPPITWPTSQRMHSAGTALPHPGSLSEATPDHPAACGSGQDLDPDLDRAILRHVTRVLGRVGGNKLRAAHLLGISRSTLYRLLESGHLQSGR</sequence>
<reference evidence="7 8" key="1">
    <citation type="submission" date="2018-08" db="EMBL/GenBank/DDBJ databases">
        <title>Acidipila sp. 4G-K13, an acidobacterium isolated from forest soil.</title>
        <authorList>
            <person name="Gao Z.-H."/>
            <person name="Qiu L.-H."/>
        </authorList>
    </citation>
    <scope>NUCLEOTIDE SEQUENCE [LARGE SCALE GENOMIC DNA]</scope>
    <source>
        <strain evidence="7 8">4G-K13</strain>
    </source>
</reference>
<dbReference type="Gene3D" id="1.10.10.60">
    <property type="entry name" value="Homeodomain-like"/>
    <property type="match status" value="1"/>
</dbReference>
<evidence type="ECO:0000256" key="5">
    <source>
        <dbReference type="SAM" id="MobiDB-lite"/>
    </source>
</evidence>
<keyword evidence="8" id="KW-1185">Reference proteome</keyword>
<dbReference type="Gene3D" id="1.10.8.60">
    <property type="match status" value="1"/>
</dbReference>
<dbReference type="InterPro" id="IPR025944">
    <property type="entry name" value="Sigma_54_int_dom_CS"/>
</dbReference>
<organism evidence="7 8">
    <name type="scientific">Paracidobacterium acidisoli</name>
    <dbReference type="NCBI Taxonomy" id="2303751"/>
    <lineage>
        <taxon>Bacteria</taxon>
        <taxon>Pseudomonadati</taxon>
        <taxon>Acidobacteriota</taxon>
        <taxon>Terriglobia</taxon>
        <taxon>Terriglobales</taxon>
        <taxon>Acidobacteriaceae</taxon>
        <taxon>Paracidobacterium</taxon>
    </lineage>
</organism>
<dbReference type="SUPFAM" id="SSF46689">
    <property type="entry name" value="Homeodomain-like"/>
    <property type="match status" value="1"/>
</dbReference>
<name>A0A372IR38_9BACT</name>
<dbReference type="InterPro" id="IPR002197">
    <property type="entry name" value="HTH_Fis"/>
</dbReference>
<keyword evidence="4" id="KW-0804">Transcription</keyword>
<evidence type="ECO:0000256" key="2">
    <source>
        <dbReference type="ARBA" id="ARBA00022840"/>
    </source>
</evidence>
<evidence type="ECO:0000313" key="8">
    <source>
        <dbReference type="Proteomes" id="UP000264702"/>
    </source>
</evidence>
<dbReference type="Pfam" id="PF25601">
    <property type="entry name" value="AAA_lid_14"/>
    <property type="match status" value="1"/>
</dbReference>
<comment type="caution">
    <text evidence="7">The sequence shown here is derived from an EMBL/GenBank/DDBJ whole genome shotgun (WGS) entry which is preliminary data.</text>
</comment>
<keyword evidence="3" id="KW-0805">Transcription regulation</keyword>
<dbReference type="PROSITE" id="PS00688">
    <property type="entry name" value="SIGMA54_INTERACT_3"/>
    <property type="match status" value="1"/>
</dbReference>
<gene>
    <name evidence="7" type="ORF">D0Y96_09245</name>
</gene>
<dbReference type="GO" id="GO:0043565">
    <property type="term" value="F:sequence-specific DNA binding"/>
    <property type="evidence" value="ECO:0007669"/>
    <property type="project" value="InterPro"/>
</dbReference>
<evidence type="ECO:0000313" key="7">
    <source>
        <dbReference type="EMBL" id="RFU17249.1"/>
    </source>
</evidence>
<dbReference type="Pfam" id="PF00158">
    <property type="entry name" value="Sigma54_activat"/>
    <property type="match status" value="1"/>
</dbReference>
<evidence type="ECO:0000256" key="1">
    <source>
        <dbReference type="ARBA" id="ARBA00022741"/>
    </source>
</evidence>
<dbReference type="PROSITE" id="PS50045">
    <property type="entry name" value="SIGMA54_INTERACT_4"/>
    <property type="match status" value="1"/>
</dbReference>
<dbReference type="PANTHER" id="PTHR32071">
    <property type="entry name" value="TRANSCRIPTIONAL REGULATORY PROTEIN"/>
    <property type="match status" value="1"/>
</dbReference>